<protein>
    <submittedName>
        <fullName evidence="2">G5563 protein</fullName>
    </submittedName>
</protein>
<dbReference type="EMBL" id="CAXHTA020000008">
    <property type="protein sequence ID" value="CAL5223101.1"/>
    <property type="molecule type" value="Genomic_DNA"/>
</dbReference>
<name>A0ABP1FVN7_9CHLO</name>
<comment type="caution">
    <text evidence="2">The sequence shown here is derived from an EMBL/GenBank/DDBJ whole genome shotgun (WGS) entry which is preliminary data.</text>
</comment>
<reference evidence="2 3" key="1">
    <citation type="submission" date="2024-06" db="EMBL/GenBank/DDBJ databases">
        <authorList>
            <person name="Kraege A."/>
            <person name="Thomma B."/>
        </authorList>
    </citation>
    <scope>NUCLEOTIDE SEQUENCE [LARGE SCALE GENOMIC DNA]</scope>
</reference>
<accession>A0ABP1FVN7</accession>
<evidence type="ECO:0000256" key="1">
    <source>
        <dbReference type="SAM" id="Coils"/>
    </source>
</evidence>
<feature type="coiled-coil region" evidence="1">
    <location>
        <begin position="19"/>
        <end position="60"/>
    </location>
</feature>
<dbReference type="Proteomes" id="UP001497392">
    <property type="component" value="Unassembled WGS sequence"/>
</dbReference>
<organism evidence="2 3">
    <name type="scientific">Coccomyxa viridis</name>
    <dbReference type="NCBI Taxonomy" id="1274662"/>
    <lineage>
        <taxon>Eukaryota</taxon>
        <taxon>Viridiplantae</taxon>
        <taxon>Chlorophyta</taxon>
        <taxon>core chlorophytes</taxon>
        <taxon>Trebouxiophyceae</taxon>
        <taxon>Trebouxiophyceae incertae sedis</taxon>
        <taxon>Coccomyxaceae</taxon>
        <taxon>Coccomyxa</taxon>
    </lineage>
</organism>
<keyword evidence="3" id="KW-1185">Reference proteome</keyword>
<evidence type="ECO:0000313" key="2">
    <source>
        <dbReference type="EMBL" id="CAL5223101.1"/>
    </source>
</evidence>
<proteinExistence type="predicted"/>
<gene>
    <name evidence="2" type="primary">g5563</name>
    <name evidence="2" type="ORF">VP750_LOCUS4760</name>
</gene>
<sequence>MRDAFRDTAPEKSRLTTSYLVLLEQRKRLEQELRCVRLEKERLQKEKRNLEAKILIERKRREKKGRYVQKAVPVAGDNGKPIPRPHEEPLLPVKWQFGELPQVRTRFQLPADLPERLAVLLHVPPAMLRQLSLVKLRILARLYLKIFPKDHRTEDDLCEIMHTAIGAMVPGWQAATPHYVYGSRWNASVRLCIHHWLDGWAAGSTGRALNVCCHEACVVSADFLQVLSNPPDSLMNVFVTASMRPNIGLDALMVLLCARVVLVEVQDMPTDAKSLHQAVKAALVAAALRLEGIQRGPLLELQESATFGRMVYAIQSQLAVPLIVAFNGMQAIGYKEYERLFASTLDEFPRDVPSAILEHPRHTTHGWYVWGPLGPVRCFQRPLPVAQAVMLLWIELAEQIVLLAFD</sequence>
<evidence type="ECO:0000313" key="3">
    <source>
        <dbReference type="Proteomes" id="UP001497392"/>
    </source>
</evidence>
<keyword evidence="1" id="KW-0175">Coiled coil</keyword>